<dbReference type="SUPFAM" id="SSF111369">
    <property type="entry name" value="HlyD-like secretion proteins"/>
    <property type="match status" value="1"/>
</dbReference>
<name>A0A1G8K714_9RHOB</name>
<evidence type="ECO:0000259" key="2">
    <source>
        <dbReference type="Pfam" id="PF25967"/>
    </source>
</evidence>
<dbReference type="PANTHER" id="PTHR30469">
    <property type="entry name" value="MULTIDRUG RESISTANCE PROTEIN MDTA"/>
    <property type="match status" value="1"/>
</dbReference>
<evidence type="ECO:0000313" key="4">
    <source>
        <dbReference type="Proteomes" id="UP000199340"/>
    </source>
</evidence>
<sequence>MARWLSGFSRALAIAVPLSLGGLSIVFSDQLAHPPAAKERARPSTPVRVVTVEPIRVTPRVVGYGKVVPVHEWRAVSRLEGAIVSTYQRLEPGEIVPQGTPLVQIEDADIRLSLAQADAQLASFDVRQTTLNASLDLARRDLELSQAELVRQQELAGRGVVSEAVIEQAQRQQLSVQGRVVEIENQLALNEAERRVLSAQRALAERSLEFTTIVAPYDLRLTSVNAETGQVITRGQTLLSGEGIEAVEIAAQFPMGRLGPVVRALQGGGSVLDLDAQVRLPAAGHLVMWKAQVDRVAEAIDPRTQSTGIVVRIDGPLAQAEAGKRPPLRRNTLVEVELSAPTVSVLALPVEAIRGDSVLIVTDEGKLTRRSVSVGYRVEGLAVVGSGLAPGDRVVVTDPSIAVVGMDVKPVEDQALKAEMTRMALGSEKAE</sequence>
<accession>A0A1G8K714</accession>
<dbReference type="RefSeq" id="WP_139170479.1">
    <property type="nucleotide sequence ID" value="NZ_FNEB01000002.1"/>
</dbReference>
<dbReference type="AlphaFoldDB" id="A0A1G8K714"/>
<gene>
    <name evidence="3" type="ORF">SAMN05421850_102408</name>
</gene>
<dbReference type="OrthoDB" id="7811737at2"/>
<keyword evidence="4" id="KW-1185">Reference proteome</keyword>
<evidence type="ECO:0000256" key="1">
    <source>
        <dbReference type="SAM" id="Coils"/>
    </source>
</evidence>
<dbReference type="GO" id="GO:0015562">
    <property type="term" value="F:efflux transmembrane transporter activity"/>
    <property type="evidence" value="ECO:0007669"/>
    <property type="project" value="TreeGrafter"/>
</dbReference>
<dbReference type="STRING" id="490829.SAMN05421850_102408"/>
<protein>
    <submittedName>
        <fullName evidence="3">RND family efflux transporter, MFP subunit</fullName>
    </submittedName>
</protein>
<dbReference type="Gene3D" id="2.40.420.20">
    <property type="match status" value="1"/>
</dbReference>
<dbReference type="GO" id="GO:1990281">
    <property type="term" value="C:efflux pump complex"/>
    <property type="evidence" value="ECO:0007669"/>
    <property type="project" value="TreeGrafter"/>
</dbReference>
<dbReference type="EMBL" id="FNEB01000002">
    <property type="protein sequence ID" value="SDI38590.1"/>
    <property type="molecule type" value="Genomic_DNA"/>
</dbReference>
<dbReference type="InterPro" id="IPR058627">
    <property type="entry name" value="MdtA-like_C"/>
</dbReference>
<dbReference type="Gene3D" id="2.40.30.170">
    <property type="match status" value="1"/>
</dbReference>
<keyword evidence="1" id="KW-0175">Coiled coil</keyword>
<organism evidence="3 4">
    <name type="scientific">Lutimaribacter saemankumensis</name>
    <dbReference type="NCBI Taxonomy" id="490829"/>
    <lineage>
        <taxon>Bacteria</taxon>
        <taxon>Pseudomonadati</taxon>
        <taxon>Pseudomonadota</taxon>
        <taxon>Alphaproteobacteria</taxon>
        <taxon>Rhodobacterales</taxon>
        <taxon>Roseobacteraceae</taxon>
        <taxon>Lutimaribacter</taxon>
    </lineage>
</organism>
<proteinExistence type="predicted"/>
<dbReference type="Pfam" id="PF25967">
    <property type="entry name" value="RND-MFP_C"/>
    <property type="match status" value="1"/>
</dbReference>
<feature type="domain" description="Multidrug resistance protein MdtA-like C-terminal permuted SH3" evidence="2">
    <location>
        <begin position="354"/>
        <end position="396"/>
    </location>
</feature>
<reference evidence="3 4" key="1">
    <citation type="submission" date="2016-10" db="EMBL/GenBank/DDBJ databases">
        <authorList>
            <person name="de Groot N.N."/>
        </authorList>
    </citation>
    <scope>NUCLEOTIDE SEQUENCE [LARGE SCALE GENOMIC DNA]</scope>
    <source>
        <strain evidence="3 4">DSM 28010</strain>
    </source>
</reference>
<dbReference type="Gene3D" id="2.40.50.100">
    <property type="match status" value="1"/>
</dbReference>
<dbReference type="Proteomes" id="UP000199340">
    <property type="component" value="Unassembled WGS sequence"/>
</dbReference>
<evidence type="ECO:0000313" key="3">
    <source>
        <dbReference type="EMBL" id="SDI38590.1"/>
    </source>
</evidence>
<feature type="coiled-coil region" evidence="1">
    <location>
        <begin position="135"/>
        <end position="209"/>
    </location>
</feature>
<dbReference type="Gene3D" id="1.10.287.470">
    <property type="entry name" value="Helix hairpin bin"/>
    <property type="match status" value="1"/>
</dbReference>